<proteinExistence type="predicted"/>
<dbReference type="EMBL" id="SNRW01002728">
    <property type="protein sequence ID" value="KAA6391891.1"/>
    <property type="molecule type" value="Genomic_DNA"/>
</dbReference>
<evidence type="ECO:0000313" key="2">
    <source>
        <dbReference type="Proteomes" id="UP000324800"/>
    </source>
</evidence>
<evidence type="ECO:0008006" key="3">
    <source>
        <dbReference type="Google" id="ProtNLM"/>
    </source>
</evidence>
<comment type="caution">
    <text evidence="1">The sequence shown here is derived from an EMBL/GenBank/DDBJ whole genome shotgun (WGS) entry which is preliminary data.</text>
</comment>
<sequence length="106" mass="12156">MLNSCGKLFHIVNTWHPQSAVENQPFQCRQRLSVEVDMNQRRAYFFVDGKEQKNFIINLPNAVRFYAFISQPGSSFQITRFESLAAPSVSGVPGSMGWEQGKKWQN</sequence>
<reference evidence="1 2" key="1">
    <citation type="submission" date="2019-03" db="EMBL/GenBank/DDBJ databases">
        <title>Single cell metagenomics reveals metabolic interactions within the superorganism composed of flagellate Streblomastix strix and complex community of Bacteroidetes bacteria on its surface.</title>
        <authorList>
            <person name="Treitli S.C."/>
            <person name="Kolisko M."/>
            <person name="Husnik F."/>
            <person name="Keeling P."/>
            <person name="Hampl V."/>
        </authorList>
    </citation>
    <scope>NUCLEOTIDE SEQUENCE [LARGE SCALE GENOMIC DNA]</scope>
    <source>
        <strain evidence="1">ST1C</strain>
    </source>
</reference>
<dbReference type="AlphaFoldDB" id="A0A5J4WAB5"/>
<gene>
    <name evidence="1" type="ORF">EZS28_012585</name>
</gene>
<organism evidence="1 2">
    <name type="scientific">Streblomastix strix</name>
    <dbReference type="NCBI Taxonomy" id="222440"/>
    <lineage>
        <taxon>Eukaryota</taxon>
        <taxon>Metamonada</taxon>
        <taxon>Preaxostyla</taxon>
        <taxon>Oxymonadida</taxon>
        <taxon>Streblomastigidae</taxon>
        <taxon>Streblomastix</taxon>
    </lineage>
</organism>
<evidence type="ECO:0000313" key="1">
    <source>
        <dbReference type="EMBL" id="KAA6391891.1"/>
    </source>
</evidence>
<protein>
    <recommendedName>
        <fullName evidence="3">SPRY domain-containing protein</fullName>
    </recommendedName>
</protein>
<dbReference type="Proteomes" id="UP000324800">
    <property type="component" value="Unassembled WGS sequence"/>
</dbReference>
<name>A0A5J4WAB5_9EUKA</name>
<accession>A0A5J4WAB5</accession>